<feature type="domain" description="Hint" evidence="3">
    <location>
        <begin position="3605"/>
        <end position="3698"/>
    </location>
</feature>
<accession>A0A4Z0L557</accession>
<evidence type="ECO:0000313" key="4">
    <source>
        <dbReference type="EMBL" id="TGD56848.1"/>
    </source>
</evidence>
<protein>
    <recommendedName>
        <fullName evidence="3">Hint domain-containing protein</fullName>
    </recommendedName>
</protein>
<dbReference type="PANTHER" id="PTHR32305:SF15">
    <property type="entry name" value="PROTEIN RHSA-RELATED"/>
    <property type="match status" value="1"/>
</dbReference>
<reference evidence="4 5" key="1">
    <citation type="submission" date="2019-04" db="EMBL/GenBank/DDBJ databases">
        <title>Flavobacterium sp. strain DS2-A Genome sequencing and assembly.</title>
        <authorList>
            <person name="Kim I."/>
        </authorList>
    </citation>
    <scope>NUCLEOTIDE SEQUENCE [LARGE SCALE GENOMIC DNA]</scope>
    <source>
        <strain evidence="4 5">DS2-A</strain>
    </source>
</reference>
<dbReference type="Pfam" id="PF20041">
    <property type="entry name" value="DUF6443"/>
    <property type="match status" value="1"/>
</dbReference>
<dbReference type="InterPro" id="IPR050708">
    <property type="entry name" value="T6SS_VgrG/RHS"/>
</dbReference>
<dbReference type="Pfam" id="PF07591">
    <property type="entry name" value="PT-HINT"/>
    <property type="match status" value="1"/>
</dbReference>
<comment type="caution">
    <text evidence="4">The sequence shown here is derived from an EMBL/GenBank/DDBJ whole genome shotgun (WGS) entry which is preliminary data.</text>
</comment>
<keyword evidence="1" id="KW-0732">Signal</keyword>
<dbReference type="Pfam" id="PF02412">
    <property type="entry name" value="TSP_3"/>
    <property type="match status" value="1"/>
</dbReference>
<dbReference type="NCBIfam" id="TIGR03696">
    <property type="entry name" value="Rhs_assc_core"/>
    <property type="match status" value="1"/>
</dbReference>
<name>A0A4Z0L557_9FLAO</name>
<feature type="compositionally biased region" description="Acidic residues" evidence="2">
    <location>
        <begin position="886"/>
        <end position="900"/>
    </location>
</feature>
<dbReference type="RefSeq" id="WP_135527272.1">
    <property type="nucleotide sequence ID" value="NZ_SRLH01000008.1"/>
</dbReference>
<proteinExistence type="predicted"/>
<dbReference type="PROSITE" id="PS50817">
    <property type="entry name" value="INTEIN_N_TER"/>
    <property type="match status" value="1"/>
</dbReference>
<dbReference type="SUPFAM" id="SSF103647">
    <property type="entry name" value="TSP type-3 repeat"/>
    <property type="match status" value="1"/>
</dbReference>
<dbReference type="InterPro" id="IPR036844">
    <property type="entry name" value="Hint_dom_sf"/>
</dbReference>
<evidence type="ECO:0000256" key="2">
    <source>
        <dbReference type="SAM" id="MobiDB-lite"/>
    </source>
</evidence>
<keyword evidence="5" id="KW-1185">Reference proteome</keyword>
<dbReference type="OrthoDB" id="2972467at2"/>
<dbReference type="InterPro" id="IPR003367">
    <property type="entry name" value="Thrombospondin_3-like_rpt"/>
</dbReference>
<dbReference type="Proteomes" id="UP000297407">
    <property type="component" value="Unassembled WGS sequence"/>
</dbReference>
<dbReference type="Gene3D" id="2.170.16.10">
    <property type="entry name" value="Hedgehog/Intein (Hint) domain"/>
    <property type="match status" value="1"/>
</dbReference>
<dbReference type="Gene3D" id="4.10.1080.10">
    <property type="entry name" value="TSP type-3 repeat"/>
    <property type="match status" value="1"/>
</dbReference>
<dbReference type="InterPro" id="IPR030934">
    <property type="entry name" value="Intein_C"/>
</dbReference>
<dbReference type="GO" id="GO:0005509">
    <property type="term" value="F:calcium ion binding"/>
    <property type="evidence" value="ECO:0007669"/>
    <property type="project" value="InterPro"/>
</dbReference>
<gene>
    <name evidence="4" type="ORF">E4635_13695</name>
</gene>
<dbReference type="Gene3D" id="2.180.10.10">
    <property type="entry name" value="RHS repeat-associated core"/>
    <property type="match status" value="2"/>
</dbReference>
<evidence type="ECO:0000259" key="3">
    <source>
        <dbReference type="SMART" id="SM00306"/>
    </source>
</evidence>
<dbReference type="PANTHER" id="PTHR32305">
    <property type="match status" value="1"/>
</dbReference>
<dbReference type="InterPro" id="IPR003587">
    <property type="entry name" value="Hint_dom_N"/>
</dbReference>
<evidence type="ECO:0000256" key="1">
    <source>
        <dbReference type="ARBA" id="ARBA00022729"/>
    </source>
</evidence>
<dbReference type="InterPro" id="IPR022385">
    <property type="entry name" value="Rhs_assc_core"/>
</dbReference>
<dbReference type="InterPro" id="IPR045619">
    <property type="entry name" value="DUF6443"/>
</dbReference>
<feature type="region of interest" description="Disordered" evidence="2">
    <location>
        <begin position="881"/>
        <end position="900"/>
    </location>
</feature>
<dbReference type="GO" id="GO:0016539">
    <property type="term" value="P:intein-mediated protein splicing"/>
    <property type="evidence" value="ECO:0007669"/>
    <property type="project" value="InterPro"/>
</dbReference>
<dbReference type="InterPro" id="IPR028974">
    <property type="entry name" value="TSP_type-3_rpt"/>
</dbReference>
<evidence type="ECO:0000313" key="5">
    <source>
        <dbReference type="Proteomes" id="UP000297407"/>
    </source>
</evidence>
<organism evidence="4 5">
    <name type="scientific">Flavobacterium humi</name>
    <dbReference type="NCBI Taxonomy" id="2562683"/>
    <lineage>
        <taxon>Bacteria</taxon>
        <taxon>Pseudomonadati</taxon>
        <taxon>Bacteroidota</taxon>
        <taxon>Flavobacteriia</taxon>
        <taxon>Flavobacteriales</taxon>
        <taxon>Flavobacteriaceae</taxon>
        <taxon>Flavobacterium</taxon>
    </lineage>
</organism>
<dbReference type="PROSITE" id="PS50818">
    <property type="entry name" value="INTEIN_C_TER"/>
    <property type="match status" value="1"/>
</dbReference>
<sequence length="3850" mass="429411">MNRLQKYFSILVVLISYLTNGQTTVIDKQHITVTSPILSGATLVTNQVVSVQDPLLSNPNPTTFTSVNSCAKIHFGFDDSVFDNIKFSKVYKARITLEVSSYGINNALLGSVETIVLETEHNNVNDELKVKDFAIQKVSGAHKISVKIKDIKYLNFSNVAITVNTNENSAYLKLTFETDRYYNIASTKLSLKEELVTYTNSLTPTVTLSGGQTGNANELQISWQILNNGKPPVEYELEWTWIDNYNTTLSTILPKNQIALTEADFLRNSTRIQTSTMSYRIPLVYNKGYLIYRVRPVGRFLSDVSRNYYGNWTTSFEENYKFVQDWPNVTEINIAHEKGGKNWQFQSSYAEEGKKKDVISYFDGSLRNRQTVTKVNTNNQTVVGEVIYDNQGRAAIEVLPTPVVSGALKYFKDLTLNESDKLFTHNDFDWEKSNSLTCVPSLIKGMSKSSGASKYYSEFNPNQTGLQKFIPDAKKYPFSQIEYTPDNTGRIRKKGSVGPEHQIGSSHEMTYFYATPTQEELNRLFGYRVGNALRYKKNMVVDPNGQVSVSYLDPQGRTVATALAGDAPKNLIALDEVVNSPRLTLNILENNNPFPTGSNGILNDGIQFNSVITIPRQDNLKLSYNASLTNSFYKAVCTDKKYPFVYNINISLKDDCGFERITGGPLNLNLGAENLNGTVPSGTVSVSQNNILANSLSIGTYNISKKLILNQQTLENYANDYIQAISVDGPCKPTFSFSNSLSSIADCNTTCSQCEKNLAASYLTVPADITAFNALFVTPEDVLGNISLRESYIVKMEVNYVHQALTALFPGVTFQISGSTITNNATDPIVQEQITFATEQFAAEFVQVLKACRDLCKSPVSICESNYELLLSDVSPTGQYGSIEGLADETTDAPDSDESDDIPVATPVDGFNPGSLTVFDDKNGLSYEGTLPLTTYAAPTSDGGSSSSSTATVNYSKASWRNPIPQYQDENGNEAWVPLTKIDETTYEPAVLHHSQVEERPAGSGHYFIRPQFLKEFTDFYANWDPNWAKSLVIHHPEYHYYQYFTSLCNLQGNTINTDTFDGQLRDIEQYNDTAKNFIDDIYTNIGPANATSTSSPASVDPFYKTQYPVETAAEYKVRLALMKEALFHNYDGMKVQGYKLNLLATAYYFAKYSNGFSPAANIQAFATTYGTIGANSPGVYVDNFLTLVNALNNNQKNMFWKNFVSYYTSFKEKTKTVFSHIYAKKYKGYNDCINNPENTDTFQTIFLKQNDALYNNFATLYPLTQPAVVAGAWTGDVCNGTSLAYYKEKNKRFISADYGYNSGLPDDVIAAGANSDAASGIFAETGKCPLVFDLENFLNGLVGFQDTALNVQSGNTSYSNTQSLLSSTPVNSMQYLTTNLYNALGGPFTAGNYSGAGTELISSAIVSSALMNVTVGTASQKITLKIITPSGTFVHPCNPTLAAPNWNNYLQGASAFKITEFKNLYYVTGSYNSLNPYKFRVVAKIERTGNPADNCVPEEIIIEGTTVAPIGECLIDNNGSVLNGNSETQAGGGCANKTRFENGLVKLMNELRTNHVLTSTAPITVSANNYCYDGTVIPEILHADNISTTASWFVSGSSLNLQVSSGSSFTVNYTPGFNLNLISKVTSIQIGNQLDTGNNTYPVTIYYLNSANTLQSFTGTISYLDFGCVCKERMYKPKHNAEVNLLALINHLWSQRETINEYGGIEYSEEILDPVCPSLSTCEGIHNASLTNFTSTAHDGLYFSFDKKGDCRFNLDLFNYPDRACLASDFSQQVTHFTDFEITQNLGNGKYAFKIKAHYNGYYSGCGIKGQGSPMANYPAGERYFTGTVNCLNVKCEILETLKEATRAMLADLVVQTSVADGFVPEGFNFYAQYIPQDPTILPQDSVGIKNYYANQTENGTQIGFNFKKTANCDLSFLIPNTQISQITSINDVTFNETLDAFTAEVSTTNGTVIARGTMSCLVVNECYKEVEVPCKTCIPKPIEAVSCSAAWSEFVSTFYNGPNGNIQEIIMANFPDDIASMSDLKAAAKYFCEANYAYLYTYYLRYLNTFGLDNQASDVNDPLFITLAEFGSTKLRFGYEGTYAAITAYQAYISGQIANPQGNTLTWMQYVDQVYVVENDICPVAPPIPTITQPLIAINEPCNQFASNVLNTYTSQVLQSLLEQKKQQFKTDYINAAIAAVNETFTKEGFDGEYQYTLYYYDQAGNLIQTVPPKGVHRLATTSTTNNAVDAVRQNDPAADYITNPTGVAVSPSHTMGTKYKYNSLNQLVWQYTPDGDETRFAYDGLGRIIASQNAKQKELSEKNAQNIFSYTRYDGLGRIFEAGQLEGKEEPISINDYGKLVYTNSNQEVPVDASPSVPVTPFPDNVATDFVEVTKTKYDEPFNGSDQWFSDYNEGNSFKRVTGILSFDQLNPSIAETDYNNAIYYDYDVHGNVKELVMDINDPVLKSKNHNIKKVVYDYDLISGNVNTVTYQPNDSDEQFIHKYKYDADNRIVDVLTSRDNVIWEKEAKYDYYAHGPLAQTLIGDKKVQGLDYIYALQGWLKAVNSEKIGYLNDAGGNGVATNSSSNYVAQDAFGFALNYYQKDYKSIGSTASPIDNKVFSYTIDQGMSNSYDLYNGNIKEMATALLDQGQNFLPSQFNYYRYDQLNRISSMGSKAIFNDFDKAYIQSVPSIESSYAYDMNGNLQKLQRSAFKDNTYSTTFAMDAFSYNYPDNNNNRLDHINDDVQDGEFDGDIDNQKDGNYKYDMIGQLIRDEQEGLDIDWRVDGKVSEVRKDNGQIITFKYDGLGNRIEKIVSEGKGKRKITYYLRDAQGNVLSVYDYDEQDGKLYLTENSIYGSTRLGIESVGAALPNNGVIEGPLMKMEASAQKSAPVNVVNNVTTTIPVLGGLRFDNDSDSVNWDSYSNLNFFSNLGAMTEEVVINSNLQFDKNNFADGQKRDFVIIQNDNQPTERQYYNSNVQIKIIKENGNYKPQVVVETYHRNYWRVKRFRKWRFRWVWRFGSHIKRTVYTLKTGIPENEWNMNLRLSYDSNTKVYYPELMLNGNLYENKDFDTTSNAQGYNSDTYANYPAPVYANNKMGDYSKDYGRNDESNIVYNGTSVLANVCDFSYSIDKHLKDEEDPKREHIFLFDGQTLTDGKKVQGYSATYPMVMNIPVGANNTPGLPNNHIFDNDASHYCGSGVLDSDGDNINDYTTTGAKLDNCPYTYNPLQEDQDNDGVGDACDNCKSTANALQEDQDNDGVGDVCDNCATTFNPEQADSDGDGYGDVCDNCAAEANPDQADTNNNGIGDICEGDDQGMGSSLSIFSKKAYYRYVGDKRYELSNHLGNVLSVITDRPLFGKQITASTFSVLPDVISYNDYYPFGMLVPNRHGSGTAYRYGFNGKEKDDEIKGGGNSLDFENRMHDPRVGRFLSLDPRIKQFPQMSPYAFASNNPIYYEDLDGEGPIPFRFKDKLKKDSWYVTGFLAGLGDGIIETLDMAAGAVQSSAAWTPWNPYAWTDSAKKVRADHIEMGQMVVKLFSSSDLRDKMYASIKKEIGVWFDQSTFQGTPAEAGYQHGKILFDVLSMFIGVGEVKAFVKTGEFSADALKLLRRSRKAIVKMLKPCGCFTAGTLVYTEKGYKNIEDIKVGDKVWAYDDATGNLALKEVIDTFTREFKQVYRIYFGDEILEATHEHPFFIGGKWLKVDELKVGDLLTLYDGTTKAISKIELVEGNTKVYNFTVDQYHTYYVSKQNVLVHNGKPCDFGFMWQKSKTVLTDVLTKSIHGDIFHKGKKLTEIGFEVSDEGEIFYKIVGKKVSKEQEKIVQKAFEDRLKDPSFKSELKEKAQDMLDSGAFKGKDREKKLQKIVDKL</sequence>
<dbReference type="SMART" id="SM00306">
    <property type="entry name" value="HintN"/>
    <property type="match status" value="1"/>
</dbReference>
<dbReference type="EMBL" id="SRLH01000008">
    <property type="protein sequence ID" value="TGD56848.1"/>
    <property type="molecule type" value="Genomic_DNA"/>
</dbReference>
<dbReference type="SUPFAM" id="SSF51294">
    <property type="entry name" value="Hedgehog/intein (Hint) domain"/>
    <property type="match status" value="1"/>
</dbReference>
<dbReference type="GO" id="GO:0007155">
    <property type="term" value="P:cell adhesion"/>
    <property type="evidence" value="ECO:0007669"/>
    <property type="project" value="InterPro"/>
</dbReference>
<dbReference type="CDD" id="cd00081">
    <property type="entry name" value="Hint"/>
    <property type="match status" value="1"/>
</dbReference>
<dbReference type="InterPro" id="IPR006141">
    <property type="entry name" value="Intein_N"/>
</dbReference>